<dbReference type="Gene3D" id="3.30.710.10">
    <property type="entry name" value="Potassium Channel Kv1.1, Chain A"/>
    <property type="match status" value="1"/>
</dbReference>
<dbReference type="SUPFAM" id="SSF50985">
    <property type="entry name" value="RCC1/BLIP-II"/>
    <property type="match status" value="1"/>
</dbReference>
<comment type="caution">
    <text evidence="4">The sequence shown here is derived from an EMBL/GenBank/DDBJ whole genome shotgun (WGS) entry which is preliminary data.</text>
</comment>
<evidence type="ECO:0000313" key="5">
    <source>
        <dbReference type="Proteomes" id="UP000494165"/>
    </source>
</evidence>
<evidence type="ECO:0000313" key="4">
    <source>
        <dbReference type="EMBL" id="CAB3359297.1"/>
    </source>
</evidence>
<dbReference type="PROSITE" id="PS50012">
    <property type="entry name" value="RCC1_3"/>
    <property type="match status" value="4"/>
</dbReference>
<feature type="repeat" description="RCC1" evidence="2">
    <location>
        <begin position="173"/>
        <end position="225"/>
    </location>
</feature>
<reference evidence="4 5" key="1">
    <citation type="submission" date="2020-04" db="EMBL/GenBank/DDBJ databases">
        <authorList>
            <person name="Alioto T."/>
            <person name="Alioto T."/>
            <person name="Gomez Garrido J."/>
        </authorList>
    </citation>
    <scope>NUCLEOTIDE SEQUENCE [LARGE SCALE GENOMIC DNA]</scope>
</reference>
<dbReference type="Pfam" id="PF13540">
    <property type="entry name" value="RCC1_2"/>
    <property type="match status" value="1"/>
</dbReference>
<dbReference type="Pfam" id="PF00415">
    <property type="entry name" value="RCC1"/>
    <property type="match status" value="2"/>
</dbReference>
<dbReference type="PANTHER" id="PTHR22872:SF10">
    <property type="entry name" value="ULTRAVIOLET-B RECEPTOR UVR8"/>
    <property type="match status" value="1"/>
</dbReference>
<protein>
    <recommendedName>
        <fullName evidence="3">BTB domain-containing protein</fullName>
    </recommendedName>
</protein>
<dbReference type="PROSITE" id="PS00626">
    <property type="entry name" value="RCC1_2"/>
    <property type="match status" value="1"/>
</dbReference>
<proteinExistence type="predicted"/>
<evidence type="ECO:0000256" key="2">
    <source>
        <dbReference type="PROSITE-ProRule" id="PRU00235"/>
    </source>
</evidence>
<dbReference type="Pfam" id="PF00651">
    <property type="entry name" value="BTB"/>
    <property type="match status" value="1"/>
</dbReference>
<feature type="repeat" description="RCC1" evidence="2">
    <location>
        <begin position="280"/>
        <end position="330"/>
    </location>
</feature>
<dbReference type="InterPro" id="IPR000408">
    <property type="entry name" value="Reg_chr_condens"/>
</dbReference>
<name>A0A8S1BWN6_9INSE</name>
<dbReference type="SUPFAM" id="SSF54695">
    <property type="entry name" value="POZ domain"/>
    <property type="match status" value="1"/>
</dbReference>
<accession>A0A8S1BWN6</accession>
<keyword evidence="1" id="KW-0677">Repeat</keyword>
<dbReference type="SMART" id="SM00225">
    <property type="entry name" value="BTB"/>
    <property type="match status" value="1"/>
</dbReference>
<dbReference type="Gene3D" id="2.130.10.30">
    <property type="entry name" value="Regulator of chromosome condensation 1/beta-lactamase-inhibitor protein II"/>
    <property type="match status" value="2"/>
</dbReference>
<evidence type="ECO:0000256" key="1">
    <source>
        <dbReference type="ARBA" id="ARBA00022737"/>
    </source>
</evidence>
<dbReference type="InterPro" id="IPR011333">
    <property type="entry name" value="SKP1/BTB/POZ_sf"/>
</dbReference>
<dbReference type="InterPro" id="IPR000210">
    <property type="entry name" value="BTB/POZ_dom"/>
</dbReference>
<dbReference type="AlphaFoldDB" id="A0A8S1BWN6"/>
<gene>
    <name evidence="4" type="ORF">CLODIP_2_CD05252</name>
</gene>
<organism evidence="4 5">
    <name type="scientific">Cloeon dipterum</name>
    <dbReference type="NCBI Taxonomy" id="197152"/>
    <lineage>
        <taxon>Eukaryota</taxon>
        <taxon>Metazoa</taxon>
        <taxon>Ecdysozoa</taxon>
        <taxon>Arthropoda</taxon>
        <taxon>Hexapoda</taxon>
        <taxon>Insecta</taxon>
        <taxon>Pterygota</taxon>
        <taxon>Palaeoptera</taxon>
        <taxon>Ephemeroptera</taxon>
        <taxon>Pisciforma</taxon>
        <taxon>Baetidae</taxon>
        <taxon>Cloeon</taxon>
    </lineage>
</organism>
<dbReference type="EMBL" id="CADEPI010000001">
    <property type="protein sequence ID" value="CAB3359297.1"/>
    <property type="molecule type" value="Genomic_DNA"/>
</dbReference>
<feature type="repeat" description="RCC1" evidence="2">
    <location>
        <begin position="120"/>
        <end position="172"/>
    </location>
</feature>
<feature type="domain" description="BTB" evidence="3">
    <location>
        <begin position="398"/>
        <end position="465"/>
    </location>
</feature>
<dbReference type="PRINTS" id="PR00633">
    <property type="entry name" value="RCCNDNSATION"/>
</dbReference>
<dbReference type="InterPro" id="IPR009091">
    <property type="entry name" value="RCC1/BLIP-II"/>
</dbReference>
<dbReference type="InterPro" id="IPR051625">
    <property type="entry name" value="Signaling_Regulatory_Domain"/>
</dbReference>
<dbReference type="OrthoDB" id="10256179at2759"/>
<sequence length="556" mass="62465">MLTRYLQLVLAGAMSQIRLEKWKIFDSLDDQVKRSIHLAIVLKQRNDLMDSWKYSALYVTEDDEVFGMGENLNNGCFGTGDKVPHPEPKRIDVLCGKNIKGLEHSKEPSIYAIYAISSIGSVFAWGENSQGQLGLGTRKNTLIPTKITKTLVGKKVVQVACGTNHTLALTSDGQVFAFGSNYYGQLGLSNNIDKSIPAKVDGSLAGRFVIAIACQRNASLALLDSGEVFAWGWNKNNILALKVPNNDNQNIPLDVLRLEREMFSKIVCGLYHTLALSTDKKVYAWGNNSNGQIGDGTKNRVTIPTIISSAIGGVKDIAALSCASAALTETNEIYIWGFHGDQDILSPTINYLFTTLDEVFAPDICRPLRPKEDLSLSINMNDSQNMWLEHGFDDKETADFVFVVEGKKIHVHKIILILRCAFFKIMFLGDWKEKHLSEQTIEVYSFDAFYAFMKYFYFSELDVQPEKVLEVFCMAHYYQMNELQMKCERLITTIVTVENAAEIYEKAHELSAKSLEDFVFSFCLKNMAAVVESDNFKTLRDGVRRDFLQRAAEQGE</sequence>
<dbReference type="Proteomes" id="UP000494165">
    <property type="component" value="Unassembled WGS sequence"/>
</dbReference>
<keyword evidence="5" id="KW-1185">Reference proteome</keyword>
<feature type="repeat" description="RCC1" evidence="2">
    <location>
        <begin position="226"/>
        <end position="279"/>
    </location>
</feature>
<dbReference type="PROSITE" id="PS50097">
    <property type="entry name" value="BTB"/>
    <property type="match status" value="1"/>
</dbReference>
<dbReference type="PANTHER" id="PTHR22872">
    <property type="entry name" value="BTK-BINDING PROTEIN-RELATED"/>
    <property type="match status" value="1"/>
</dbReference>
<evidence type="ECO:0000259" key="3">
    <source>
        <dbReference type="PROSITE" id="PS50097"/>
    </source>
</evidence>